<dbReference type="AlphaFoldDB" id="A0A7C9CRR4"/>
<sequence length="144" mass="16708">MKRSQLVHVFSFMIHKARNLAWCAEVGSDQIRCDSVLRLLLHFSILLLFCSSHISLYLIHQITHIKSTPSDAHNYQGPRFFPGEKVNLIIKRKGKGIKIEKRVREPIVSVSVSVSVLHWGGWYTLTPFQLKHPQREREGKFFSK</sequence>
<accession>A0A7C9CRR4</accession>
<organism evidence="1">
    <name type="scientific">Opuntia streptacantha</name>
    <name type="common">Prickly pear cactus</name>
    <name type="synonym">Opuntia cardona</name>
    <dbReference type="NCBI Taxonomy" id="393608"/>
    <lineage>
        <taxon>Eukaryota</taxon>
        <taxon>Viridiplantae</taxon>
        <taxon>Streptophyta</taxon>
        <taxon>Embryophyta</taxon>
        <taxon>Tracheophyta</taxon>
        <taxon>Spermatophyta</taxon>
        <taxon>Magnoliopsida</taxon>
        <taxon>eudicotyledons</taxon>
        <taxon>Gunneridae</taxon>
        <taxon>Pentapetalae</taxon>
        <taxon>Caryophyllales</taxon>
        <taxon>Cactineae</taxon>
        <taxon>Cactaceae</taxon>
        <taxon>Opuntioideae</taxon>
        <taxon>Opuntia</taxon>
    </lineage>
</organism>
<protein>
    <submittedName>
        <fullName evidence="1">Uncharacterized protein</fullName>
    </submittedName>
</protein>
<dbReference type="EMBL" id="GISG01048489">
    <property type="protein sequence ID" value="MBA4624640.1"/>
    <property type="molecule type" value="Transcribed_RNA"/>
</dbReference>
<reference evidence="1" key="1">
    <citation type="journal article" date="2013" name="J. Plant Res.">
        <title>Effect of fungi and light on seed germination of three Opuntia species from semiarid lands of central Mexico.</title>
        <authorList>
            <person name="Delgado-Sanchez P."/>
            <person name="Jimenez-Bremont J.F."/>
            <person name="Guerrero-Gonzalez Mde L."/>
            <person name="Flores J."/>
        </authorList>
    </citation>
    <scope>NUCLEOTIDE SEQUENCE</scope>
    <source>
        <tissue evidence="1">Cladode</tissue>
    </source>
</reference>
<evidence type="ECO:0000313" key="1">
    <source>
        <dbReference type="EMBL" id="MBA4624640.1"/>
    </source>
</evidence>
<reference evidence="1" key="2">
    <citation type="submission" date="2020-07" db="EMBL/GenBank/DDBJ databases">
        <authorList>
            <person name="Vera ALvarez R."/>
            <person name="Arias-Moreno D.M."/>
            <person name="Jimenez-Jacinto V."/>
            <person name="Jimenez-Bremont J.F."/>
            <person name="Swaminathan K."/>
            <person name="Moose S.P."/>
            <person name="Guerrero-Gonzalez M.L."/>
            <person name="Marino-Ramirez L."/>
            <person name="Landsman D."/>
            <person name="Rodriguez-Kessler M."/>
            <person name="Delgado-Sanchez P."/>
        </authorList>
    </citation>
    <scope>NUCLEOTIDE SEQUENCE</scope>
    <source>
        <tissue evidence="1">Cladode</tissue>
    </source>
</reference>
<name>A0A7C9CRR4_OPUST</name>
<proteinExistence type="predicted"/>